<feature type="non-terminal residue" evidence="2">
    <location>
        <position position="1"/>
    </location>
</feature>
<proteinExistence type="predicted"/>
<dbReference type="EMBL" id="LAZR01043849">
    <property type="protein sequence ID" value="KKL06100.1"/>
    <property type="molecule type" value="Genomic_DNA"/>
</dbReference>
<feature type="region of interest" description="Disordered" evidence="1">
    <location>
        <begin position="156"/>
        <end position="183"/>
    </location>
</feature>
<protein>
    <submittedName>
        <fullName evidence="2">Uncharacterized protein</fullName>
    </submittedName>
</protein>
<evidence type="ECO:0000256" key="1">
    <source>
        <dbReference type="SAM" id="MobiDB-lite"/>
    </source>
</evidence>
<evidence type="ECO:0000313" key="2">
    <source>
        <dbReference type="EMBL" id="KKL06100.1"/>
    </source>
</evidence>
<feature type="compositionally biased region" description="Basic and acidic residues" evidence="1">
    <location>
        <begin position="163"/>
        <end position="183"/>
    </location>
</feature>
<comment type="caution">
    <text evidence="2">The sequence shown here is derived from an EMBL/GenBank/DDBJ whole genome shotgun (WGS) entry which is preliminary data.</text>
</comment>
<gene>
    <name evidence="2" type="ORF">LCGC14_2599410</name>
</gene>
<accession>A0A0F9A9D0</accession>
<name>A0A0F9A9D0_9ZZZZ</name>
<dbReference type="AlphaFoldDB" id="A0A0F9A9D0"/>
<sequence length="465" mass="52426">VSEPKSYPYKKASNVKFPLLTIAAMQFQARAYPALVKAPDLVKFRKQSNDPDGLKAARADRVSTHMSYQLLEEDEAWEEDEDKSLLVVPILGCAFKKSYYDKAKGHNCSALVLPKNLVVHYYAKSIEDCARKTEVFELYPNQIKERQLRGVFSDFDLPNESIGEPKDTDKRQGIQAPTEDKDSPRTLLEQHCYLDLDGDGYKEPYVVTVHKDTAKVYRIVSRFGKITTKQSEEIEETQKRIKSLAEGVQPPENPTAEDLASIQRAESTILDMQIKVEFLAQQKPKVLKIDATEYYTKIPFIPSPDGGFYDIGFGQLLGDMGNAVNTLINQLIDAGTWANSNTGFLGRGARIKGGQLRFQPNELKQVDVAGGTLRDNIVMMDFKEPSAVLFQLLGLLITYSERIGSVTDAMVGENPGQNTPAYNMQAMLEQGLQVFNGIFKRIYRSKRSEFRKLYKLNAIYLDKET</sequence>
<feature type="non-terminal residue" evidence="2">
    <location>
        <position position="465"/>
    </location>
</feature>
<organism evidence="2">
    <name type="scientific">marine sediment metagenome</name>
    <dbReference type="NCBI Taxonomy" id="412755"/>
    <lineage>
        <taxon>unclassified sequences</taxon>
        <taxon>metagenomes</taxon>
        <taxon>ecological metagenomes</taxon>
    </lineage>
</organism>
<reference evidence="2" key="1">
    <citation type="journal article" date="2015" name="Nature">
        <title>Complex archaea that bridge the gap between prokaryotes and eukaryotes.</title>
        <authorList>
            <person name="Spang A."/>
            <person name="Saw J.H."/>
            <person name="Jorgensen S.L."/>
            <person name="Zaremba-Niedzwiedzka K."/>
            <person name="Martijn J."/>
            <person name="Lind A.E."/>
            <person name="van Eijk R."/>
            <person name="Schleper C."/>
            <person name="Guy L."/>
            <person name="Ettema T.J."/>
        </authorList>
    </citation>
    <scope>NUCLEOTIDE SEQUENCE</scope>
</reference>